<feature type="chain" id="PRO_5045419870" evidence="1">
    <location>
        <begin position="19"/>
        <end position="289"/>
    </location>
</feature>
<evidence type="ECO:0000256" key="1">
    <source>
        <dbReference type="SAM" id="SignalP"/>
    </source>
</evidence>
<comment type="caution">
    <text evidence="3">The sequence shown here is derived from an EMBL/GenBank/DDBJ whole genome shotgun (WGS) entry which is preliminary data.</text>
</comment>
<dbReference type="InterPro" id="IPR050570">
    <property type="entry name" value="Cell_wall_metabolism_enzyme"/>
</dbReference>
<feature type="domain" description="LysM" evidence="2">
    <location>
        <begin position="37"/>
        <end position="81"/>
    </location>
</feature>
<gene>
    <name evidence="3" type="ORF">ACFVKH_14095</name>
</gene>
<dbReference type="SMART" id="SM00257">
    <property type="entry name" value="LysM"/>
    <property type="match status" value="1"/>
</dbReference>
<proteinExistence type="predicted"/>
<dbReference type="PROSITE" id="PS51782">
    <property type="entry name" value="LYSM"/>
    <property type="match status" value="1"/>
</dbReference>
<dbReference type="Gene3D" id="3.10.350.10">
    <property type="entry name" value="LysM domain"/>
    <property type="match status" value="1"/>
</dbReference>
<evidence type="ECO:0000313" key="3">
    <source>
        <dbReference type="EMBL" id="MFE4107420.1"/>
    </source>
</evidence>
<dbReference type="Gene3D" id="2.70.70.10">
    <property type="entry name" value="Glucose Permease (Domain IIA)"/>
    <property type="match status" value="1"/>
</dbReference>
<dbReference type="PANTHER" id="PTHR21666:SF290">
    <property type="entry name" value="PEPTIDASE M23 DOMAIN PROTEIN"/>
    <property type="match status" value="1"/>
</dbReference>
<keyword evidence="4" id="KW-1185">Reference proteome</keyword>
<dbReference type="PANTHER" id="PTHR21666">
    <property type="entry name" value="PEPTIDASE-RELATED"/>
    <property type="match status" value="1"/>
</dbReference>
<dbReference type="InterPro" id="IPR016047">
    <property type="entry name" value="M23ase_b-sheet_dom"/>
</dbReference>
<keyword evidence="1" id="KW-0732">Signal</keyword>
<sequence length="289" mass="31111">MAVLASLAMASAFSPAIAAAQTAPESLCRPPALERLVQHRIAAGETLETIAQQYNLIPETLLGLNPNLRQGRLPVGTEIRIPPFNGIQVQTAAGQDWQAVAEAYGVRADVLFEVNGCQAQVPRNLFIPGINWFPGLSAATLSSAISREHDLQGYPLPNQARVIISYGWQPDAEREDLIFSNGIALAAAPNTPVLAVGDGVVAFVGQQAGYGNLVVINHRQGLQTRYAHLNTFSVSVGEQIQQGDEIATIAAAEVADETSYLYFEVRLNSQAGWVAQDPNRYLSLVDLRQ</sequence>
<dbReference type="CDD" id="cd00118">
    <property type="entry name" value="LysM"/>
    <property type="match status" value="1"/>
</dbReference>
<evidence type="ECO:0000259" key="2">
    <source>
        <dbReference type="PROSITE" id="PS51782"/>
    </source>
</evidence>
<protein>
    <submittedName>
        <fullName evidence="3">LysM peptidoglycan-binding domain-containing M23 family metallopeptidase</fullName>
    </submittedName>
</protein>
<feature type="signal peptide" evidence="1">
    <location>
        <begin position="1"/>
        <end position="18"/>
    </location>
</feature>
<dbReference type="Proteomes" id="UP001600165">
    <property type="component" value="Unassembled WGS sequence"/>
</dbReference>
<dbReference type="Pfam" id="PF01551">
    <property type="entry name" value="Peptidase_M23"/>
    <property type="match status" value="1"/>
</dbReference>
<reference evidence="3 4" key="1">
    <citation type="submission" date="2024-10" db="EMBL/GenBank/DDBJ databases">
        <authorList>
            <person name="Ratan Roy A."/>
            <person name="Morales Sandoval P.H."/>
            <person name="De Los Santos Villalobos S."/>
            <person name="Chakraborty S."/>
            <person name="Mukherjee J."/>
        </authorList>
    </citation>
    <scope>NUCLEOTIDE SEQUENCE [LARGE SCALE GENOMIC DNA]</scope>
    <source>
        <strain evidence="3 4">S1</strain>
    </source>
</reference>
<dbReference type="SUPFAM" id="SSF54106">
    <property type="entry name" value="LysM domain"/>
    <property type="match status" value="1"/>
</dbReference>
<dbReference type="InterPro" id="IPR018392">
    <property type="entry name" value="LysM"/>
</dbReference>
<dbReference type="EMBL" id="JBHZOL010000086">
    <property type="protein sequence ID" value="MFE4107420.1"/>
    <property type="molecule type" value="Genomic_DNA"/>
</dbReference>
<organism evidence="3 4">
    <name type="scientific">Almyronema epifaneia S1</name>
    <dbReference type="NCBI Taxonomy" id="2991925"/>
    <lineage>
        <taxon>Bacteria</taxon>
        <taxon>Bacillati</taxon>
        <taxon>Cyanobacteriota</taxon>
        <taxon>Cyanophyceae</taxon>
        <taxon>Nodosilineales</taxon>
        <taxon>Nodosilineaceae</taxon>
        <taxon>Almyronema</taxon>
        <taxon>Almyronema epifaneia</taxon>
    </lineage>
</organism>
<accession>A0ABW6IGT6</accession>
<name>A0ABW6IGT6_9CYAN</name>
<dbReference type="InterPro" id="IPR036779">
    <property type="entry name" value="LysM_dom_sf"/>
</dbReference>
<dbReference type="CDD" id="cd12797">
    <property type="entry name" value="M23_peptidase"/>
    <property type="match status" value="1"/>
</dbReference>
<dbReference type="Pfam" id="PF01476">
    <property type="entry name" value="LysM"/>
    <property type="match status" value="1"/>
</dbReference>
<dbReference type="InterPro" id="IPR011055">
    <property type="entry name" value="Dup_hybrid_motif"/>
</dbReference>
<evidence type="ECO:0000313" key="4">
    <source>
        <dbReference type="Proteomes" id="UP001600165"/>
    </source>
</evidence>
<dbReference type="SUPFAM" id="SSF51261">
    <property type="entry name" value="Duplicated hybrid motif"/>
    <property type="match status" value="1"/>
</dbReference>